<feature type="domain" description="TonB-dependent receptor-like beta-barrel" evidence="14">
    <location>
        <begin position="403"/>
        <end position="946"/>
    </location>
</feature>
<evidence type="ECO:0000256" key="5">
    <source>
        <dbReference type="ARBA" id="ARBA00022692"/>
    </source>
</evidence>
<gene>
    <name evidence="16" type="ORF">D3872_19490</name>
</gene>
<dbReference type="InterPro" id="IPR000531">
    <property type="entry name" value="Beta-barrel_TonB"/>
</dbReference>
<name>A0A418XG89_9BURK</name>
<keyword evidence="16" id="KW-0675">Receptor</keyword>
<evidence type="ECO:0000313" key="16">
    <source>
        <dbReference type="EMBL" id="RJG11475.1"/>
    </source>
</evidence>
<comment type="caution">
    <text evidence="16">The sequence shown here is derived from an EMBL/GenBank/DDBJ whole genome shotgun (WGS) entry which is preliminary data.</text>
</comment>
<dbReference type="GO" id="GO:0006826">
    <property type="term" value="P:iron ion transport"/>
    <property type="evidence" value="ECO:0007669"/>
    <property type="project" value="UniProtKB-KW"/>
</dbReference>
<dbReference type="Gene3D" id="2.40.170.20">
    <property type="entry name" value="TonB-dependent receptor, beta-barrel domain"/>
    <property type="match status" value="3"/>
</dbReference>
<dbReference type="GO" id="GO:0009279">
    <property type="term" value="C:cell outer membrane"/>
    <property type="evidence" value="ECO:0007669"/>
    <property type="project" value="UniProtKB-SubCell"/>
</dbReference>
<reference evidence="16 17" key="1">
    <citation type="submission" date="2018-09" db="EMBL/GenBank/DDBJ databases">
        <authorList>
            <person name="Zhu H."/>
        </authorList>
    </citation>
    <scope>NUCLEOTIDE SEQUENCE [LARGE SCALE GENOMIC DNA]</scope>
    <source>
        <strain evidence="16 17">K1S02-61</strain>
    </source>
</reference>
<comment type="similarity">
    <text evidence="11 12">Belongs to the TonB-dependent receptor family.</text>
</comment>
<evidence type="ECO:0000256" key="8">
    <source>
        <dbReference type="ARBA" id="ARBA00023077"/>
    </source>
</evidence>
<feature type="domain" description="TonB-dependent receptor plug" evidence="15">
    <location>
        <begin position="62"/>
        <end position="169"/>
    </location>
</feature>
<dbReference type="PROSITE" id="PS52016">
    <property type="entry name" value="TONB_DEPENDENT_REC_3"/>
    <property type="match status" value="1"/>
</dbReference>
<protein>
    <submittedName>
        <fullName evidence="16">TonB-dependent receptor</fullName>
    </submittedName>
</protein>
<dbReference type="PANTHER" id="PTHR32552:SF81">
    <property type="entry name" value="TONB-DEPENDENT OUTER MEMBRANE RECEPTOR"/>
    <property type="match status" value="1"/>
</dbReference>
<evidence type="ECO:0000256" key="2">
    <source>
        <dbReference type="ARBA" id="ARBA00022448"/>
    </source>
</evidence>
<keyword evidence="6" id="KW-0408">Iron</keyword>
<keyword evidence="2 11" id="KW-0813">Transport</keyword>
<evidence type="ECO:0000256" key="6">
    <source>
        <dbReference type="ARBA" id="ARBA00023004"/>
    </source>
</evidence>
<evidence type="ECO:0000256" key="1">
    <source>
        <dbReference type="ARBA" id="ARBA00004571"/>
    </source>
</evidence>
<keyword evidence="17" id="KW-1185">Reference proteome</keyword>
<proteinExistence type="inferred from homology"/>
<dbReference type="InterPro" id="IPR012910">
    <property type="entry name" value="Plug_dom"/>
</dbReference>
<evidence type="ECO:0000256" key="4">
    <source>
        <dbReference type="ARBA" id="ARBA00022496"/>
    </source>
</evidence>
<keyword evidence="3 11" id="KW-1134">Transmembrane beta strand</keyword>
<organism evidence="16 17">
    <name type="scientific">Massilia cavernae</name>
    <dbReference type="NCBI Taxonomy" id="2320864"/>
    <lineage>
        <taxon>Bacteria</taxon>
        <taxon>Pseudomonadati</taxon>
        <taxon>Pseudomonadota</taxon>
        <taxon>Betaproteobacteria</taxon>
        <taxon>Burkholderiales</taxon>
        <taxon>Oxalobacteraceae</taxon>
        <taxon>Telluria group</taxon>
        <taxon>Massilia</taxon>
    </lineage>
</organism>
<dbReference type="OrthoDB" id="8538693at2"/>
<dbReference type="Proteomes" id="UP000284006">
    <property type="component" value="Unassembled WGS sequence"/>
</dbReference>
<dbReference type="PANTHER" id="PTHR32552">
    <property type="entry name" value="FERRICHROME IRON RECEPTOR-RELATED"/>
    <property type="match status" value="1"/>
</dbReference>
<dbReference type="InterPro" id="IPR039426">
    <property type="entry name" value="TonB-dep_rcpt-like"/>
</dbReference>
<evidence type="ECO:0000256" key="13">
    <source>
        <dbReference type="SAM" id="SignalP"/>
    </source>
</evidence>
<dbReference type="Pfam" id="PF00593">
    <property type="entry name" value="TonB_dep_Rec_b-barrel"/>
    <property type="match status" value="1"/>
</dbReference>
<evidence type="ECO:0000256" key="10">
    <source>
        <dbReference type="ARBA" id="ARBA00023237"/>
    </source>
</evidence>
<evidence type="ECO:0000256" key="3">
    <source>
        <dbReference type="ARBA" id="ARBA00022452"/>
    </source>
</evidence>
<keyword evidence="4" id="KW-0410">Iron transport</keyword>
<evidence type="ECO:0000313" key="17">
    <source>
        <dbReference type="Proteomes" id="UP000284006"/>
    </source>
</evidence>
<evidence type="ECO:0000256" key="12">
    <source>
        <dbReference type="RuleBase" id="RU003357"/>
    </source>
</evidence>
<dbReference type="RefSeq" id="WP_119812372.1">
    <property type="nucleotide sequence ID" value="NZ_QYUP01000148.1"/>
</dbReference>
<dbReference type="EMBL" id="QYUP01000148">
    <property type="protein sequence ID" value="RJG11475.1"/>
    <property type="molecule type" value="Genomic_DNA"/>
</dbReference>
<dbReference type="AlphaFoldDB" id="A0A418XG89"/>
<keyword evidence="10 11" id="KW-0998">Cell outer membrane</keyword>
<feature type="chain" id="PRO_5019230775" evidence="13">
    <location>
        <begin position="30"/>
        <end position="984"/>
    </location>
</feature>
<keyword evidence="7" id="KW-0406">Ion transport</keyword>
<evidence type="ECO:0000259" key="14">
    <source>
        <dbReference type="Pfam" id="PF00593"/>
    </source>
</evidence>
<keyword evidence="5 11" id="KW-0812">Transmembrane</keyword>
<dbReference type="InterPro" id="IPR036942">
    <property type="entry name" value="Beta-barrel_TonB_sf"/>
</dbReference>
<evidence type="ECO:0000256" key="7">
    <source>
        <dbReference type="ARBA" id="ARBA00023065"/>
    </source>
</evidence>
<evidence type="ECO:0000259" key="15">
    <source>
        <dbReference type="Pfam" id="PF07715"/>
    </source>
</evidence>
<evidence type="ECO:0000256" key="11">
    <source>
        <dbReference type="PROSITE-ProRule" id="PRU01360"/>
    </source>
</evidence>
<keyword evidence="8 12" id="KW-0798">TonB box</keyword>
<dbReference type="Pfam" id="PF07715">
    <property type="entry name" value="Plug"/>
    <property type="match status" value="1"/>
</dbReference>
<keyword evidence="13" id="KW-0732">Signal</keyword>
<feature type="signal peptide" evidence="13">
    <location>
        <begin position="1"/>
        <end position="29"/>
    </location>
</feature>
<accession>A0A418XG89</accession>
<sequence length="984" mass="105712">MRIGRCHRSAISSAASFFVLGMAAGHAVAQVAQVSGVEQAPPAEAEVVQKVYVTAQRQFQLLQDVPMAVTALTASDLASRQINNALDLQYSVPNLTFTKAQFDGATFTIRGVGELCTGLSCDPATAIHINDMPVLQSRIFETEFFDLQRIEVLRGPQGTLYGRNATAGVINFITARPTFDKKHGSIQVEAGSYDTRRVTGMLNVPFNDTVGLRLAGTYLKRNGYTRNLFDNSRIDGRDLYALRTTLRIMAGKSTTLDVIGSWFREDDNRTRFTKQLCARDEVGIMGCRADRLGTDTPNFHGIVAGALVSRELFAIASGGNPMIAGLGLSSVYGPDPVYGGVPSPADVREVSSDMQPSYRADNAHLILRLEQKLGDRYALTITGGYVRDQSDQRTDFNLAAANPLTANPGLLNFAALAGAPGSGFPGGVNPFTPAAQALFPNGLAGGVCTSEPNRQYTGVYGGHVSVCSPRGAEFERWRDKTRQRMVEAHVDSKFDGPLNFLVGAIYLDSRRDNDYFVNLFALDYSAAVLGGLTTLGQRAAGNLAYPNVFLGPGFYDSELPELTLESYGVFGEAYYDVSKKLKLTGGLRYSSDEKRQHQRAVLLSFPVPFGIPDAFESPYTSAYDADASLEGSQLYAHQRTKSSAVTGRFVADYRPDKDTLYFASYSRGYKAGGINPATPVEFQASSDFKKETLDAFELGARNTLLGGKLSLSTSAFAVRYNDLQISRLVARSAVNDNADADIHGAELESVLIPVRGFRVNLSASFLKTKLKELSIIDPRDPSGGRTDVVVIKDIANGSNCAVIPAAGGSDAGANELVAAVNAQLGLRAPVPLPGTSAAGAFSICDALRAAGGSQYTVANGVEVNLAGNELPLSPRFKLSSGAEYTFNLGDGMLLVPRIDAHFTGRTFSSAFNKPHDRLKGYANVNAQVQLSGPEKQWFVRTYVQNLTGNDATTGRFISTQAAGTSTNIFVLEPRRYGVVVGGQL</sequence>
<dbReference type="SUPFAM" id="SSF56935">
    <property type="entry name" value="Porins"/>
    <property type="match status" value="1"/>
</dbReference>
<comment type="subcellular location">
    <subcellularLocation>
        <location evidence="1 11">Cell outer membrane</location>
        <topology evidence="1 11">Multi-pass membrane protein</topology>
    </subcellularLocation>
</comment>
<evidence type="ECO:0000256" key="9">
    <source>
        <dbReference type="ARBA" id="ARBA00023136"/>
    </source>
</evidence>
<keyword evidence="9 11" id="KW-0472">Membrane</keyword>